<feature type="transmembrane region" description="Helical" evidence="2">
    <location>
        <begin position="220"/>
        <end position="241"/>
    </location>
</feature>
<sequence>MIKFYFDIRDVFRAPRLALSGKKILVQFMGLLIGYLGFLLLSYIAFFSAGSSFGETWEYHGLFPMSDFPFTAWYSWVIFGIGCLFALVCWLLASAMVGKITYEQLKGDDFYSSKEALRFLKKNWSSVMLTPFSLLVFIAFLIICGIIIGLLGKIPYVGEIGVGIFFLIPLFAAALFLAYVIFIFVFSLLLAPAIVATTKEDTFEVIVQTFSVIWNQAWRYFLYTGLLGVMAKVGIFIFGYFSFRATQLIYFSCGILMKEKLADIFEEALSYITIPTHLLDYFSNIFPGINFRFHLPEIGPGVYLDWSGSISTFLIAISLVFIIFMVISYGLAILSVGQTLTYVILRKKKDDENLLERKTEMEEEEERREAEEKAKEEAEKEEAKPEEKPAGETGESEEKTKEETGS</sequence>
<keyword evidence="2" id="KW-0812">Transmembrane</keyword>
<evidence type="ECO:0000256" key="2">
    <source>
        <dbReference type="SAM" id="Phobius"/>
    </source>
</evidence>
<evidence type="ECO:0000313" key="3">
    <source>
        <dbReference type="EMBL" id="KPJ65854.1"/>
    </source>
</evidence>
<gene>
    <name evidence="3" type="ORF">AMJ44_09315</name>
</gene>
<dbReference type="AlphaFoldDB" id="A0A0S7XTR6"/>
<proteinExistence type="predicted"/>
<feature type="transmembrane region" description="Helical" evidence="2">
    <location>
        <begin position="73"/>
        <end position="93"/>
    </location>
</feature>
<evidence type="ECO:0008006" key="5">
    <source>
        <dbReference type="Google" id="ProtNLM"/>
    </source>
</evidence>
<name>A0A0S7XTR6_UNCSA</name>
<evidence type="ECO:0000256" key="1">
    <source>
        <dbReference type="SAM" id="MobiDB-lite"/>
    </source>
</evidence>
<dbReference type="EMBL" id="LIZX01000099">
    <property type="protein sequence ID" value="KPJ65854.1"/>
    <property type="molecule type" value="Genomic_DNA"/>
</dbReference>
<feature type="compositionally biased region" description="Basic and acidic residues" evidence="1">
    <location>
        <begin position="367"/>
        <end position="406"/>
    </location>
</feature>
<dbReference type="Proteomes" id="UP000051861">
    <property type="component" value="Unassembled WGS sequence"/>
</dbReference>
<keyword evidence="2" id="KW-0472">Membrane</keyword>
<feature type="transmembrane region" description="Helical" evidence="2">
    <location>
        <begin position="164"/>
        <end position="190"/>
    </location>
</feature>
<accession>A0A0S7XTR6</accession>
<evidence type="ECO:0000313" key="4">
    <source>
        <dbReference type="Proteomes" id="UP000051861"/>
    </source>
</evidence>
<organism evidence="3 4">
    <name type="scientific">candidate division WOR-1 bacterium DG_54_3</name>
    <dbReference type="NCBI Taxonomy" id="1703775"/>
    <lineage>
        <taxon>Bacteria</taxon>
        <taxon>Bacillati</taxon>
        <taxon>Saganbacteria</taxon>
    </lineage>
</organism>
<protein>
    <recommendedName>
        <fullName evidence="5">Glycerophosphoryl diester phosphodiesterase membrane domain-containing protein</fullName>
    </recommendedName>
</protein>
<keyword evidence="2" id="KW-1133">Transmembrane helix</keyword>
<feature type="transmembrane region" description="Helical" evidence="2">
    <location>
        <begin position="24"/>
        <end position="53"/>
    </location>
</feature>
<feature type="transmembrane region" description="Helical" evidence="2">
    <location>
        <begin position="313"/>
        <end position="345"/>
    </location>
</feature>
<comment type="caution">
    <text evidence="3">The sequence shown here is derived from an EMBL/GenBank/DDBJ whole genome shotgun (WGS) entry which is preliminary data.</text>
</comment>
<feature type="region of interest" description="Disordered" evidence="1">
    <location>
        <begin position="354"/>
        <end position="406"/>
    </location>
</feature>
<feature type="transmembrane region" description="Helical" evidence="2">
    <location>
        <begin position="127"/>
        <end position="152"/>
    </location>
</feature>
<reference evidence="3 4" key="1">
    <citation type="journal article" date="2015" name="Microbiome">
        <title>Genomic resolution of linkages in carbon, nitrogen, and sulfur cycling among widespread estuary sediment bacteria.</title>
        <authorList>
            <person name="Baker B.J."/>
            <person name="Lazar C.S."/>
            <person name="Teske A.P."/>
            <person name="Dick G.J."/>
        </authorList>
    </citation>
    <scope>NUCLEOTIDE SEQUENCE [LARGE SCALE GENOMIC DNA]</scope>
    <source>
        <strain evidence="3">DG_54_3</strain>
    </source>
</reference>